<proteinExistence type="predicted"/>
<dbReference type="AlphaFoldDB" id="A0A1I4EYD4"/>
<gene>
    <name evidence="1" type="ORF">SAMN05216438_101261</name>
</gene>
<sequence>MHCWSQKDLKTRSENHGSIRNLKMTDWQNQILSQTQEVLNVKESLKSILNHLQKLIPMSNVIRSLNLMKTGALTRNLRVIHSLMCFLKLNLSLSLFLIPMKIQNQILILKLKVSENPRLTHLQKHDRSLMLK</sequence>
<evidence type="ECO:0000313" key="2">
    <source>
        <dbReference type="Proteomes" id="UP000181969"/>
    </source>
</evidence>
<dbReference type="EMBL" id="FOTJ01000001">
    <property type="protein sequence ID" value="SFL10289.1"/>
    <property type="molecule type" value="Genomic_DNA"/>
</dbReference>
<accession>A0A1I4EYD4</accession>
<reference evidence="1 2" key="1">
    <citation type="submission" date="2016-10" db="EMBL/GenBank/DDBJ databases">
        <authorList>
            <person name="de Groot N.N."/>
        </authorList>
    </citation>
    <scope>NUCLEOTIDE SEQUENCE [LARGE SCALE GENOMIC DNA]</scope>
    <source>
        <strain evidence="1 2">M79</strain>
    </source>
</reference>
<organism evidence="1 2">
    <name type="scientific">Lactococcus garvieae</name>
    <dbReference type="NCBI Taxonomy" id="1363"/>
    <lineage>
        <taxon>Bacteria</taxon>
        <taxon>Bacillati</taxon>
        <taxon>Bacillota</taxon>
        <taxon>Bacilli</taxon>
        <taxon>Lactobacillales</taxon>
        <taxon>Streptococcaceae</taxon>
        <taxon>Lactococcus</taxon>
    </lineage>
</organism>
<evidence type="ECO:0000313" key="1">
    <source>
        <dbReference type="EMBL" id="SFL10289.1"/>
    </source>
</evidence>
<protein>
    <submittedName>
        <fullName evidence="1">Uncharacterized protein</fullName>
    </submittedName>
</protein>
<name>A0A1I4EYD4_9LACT</name>
<dbReference type="Proteomes" id="UP000181969">
    <property type="component" value="Unassembled WGS sequence"/>
</dbReference>